<protein>
    <recommendedName>
        <fullName evidence="1">L-Fucosyltransferase</fullName>
        <ecNumber evidence="1">2.4.1.-</ecNumber>
    </recommendedName>
</protein>
<dbReference type="PANTHER" id="PTHR11927">
    <property type="entry name" value="GALACTOSIDE 2-L-FUCOSYLTRANSFERASE"/>
    <property type="match status" value="1"/>
</dbReference>
<dbReference type="OrthoDB" id="3226at2759"/>
<keyword evidence="1" id="KW-0328">Glycosyltransferase</keyword>
<dbReference type="Pfam" id="PF01531">
    <property type="entry name" value="Glyco_transf_11"/>
    <property type="match status" value="1"/>
</dbReference>
<name>A0A8J1T6W3_OWEFU</name>
<dbReference type="InterPro" id="IPR002516">
    <property type="entry name" value="Glyco_trans_11"/>
</dbReference>
<dbReference type="Gene3D" id="3.40.50.11350">
    <property type="match status" value="1"/>
</dbReference>
<dbReference type="GO" id="GO:0032580">
    <property type="term" value="C:Golgi cisterna membrane"/>
    <property type="evidence" value="ECO:0007669"/>
    <property type="project" value="UniProtKB-SubCell"/>
</dbReference>
<comment type="pathway">
    <text evidence="1">Protein modification; protein glycosylation.</text>
</comment>
<dbReference type="UniPathway" id="UPA00378"/>
<keyword evidence="3" id="KW-1185">Reference proteome</keyword>
<evidence type="ECO:0000313" key="2">
    <source>
        <dbReference type="EMBL" id="CAH1784091.1"/>
    </source>
</evidence>
<keyword evidence="1" id="KW-0333">Golgi apparatus</keyword>
<keyword evidence="1" id="KW-0812">Transmembrane</keyword>
<dbReference type="PANTHER" id="PTHR11927:SF9">
    <property type="entry name" value="L-FUCOSYLTRANSFERASE"/>
    <property type="match status" value="1"/>
</dbReference>
<sequence>MPYLDQWCIRCIKYNRNIKTFVILTLIIGSITMWLGSTDFVWNSRRTMKFKWIFSKNIGLTNYTNDAAKAGQVKKHISENATYEVVRGPGYVSVQTLGRLGNNMFQFAAVIVIAKHNKMMPNFPKGVLDKIFNIDRTILSNKINKTLPTLRLQEKRASAYDKNVMRNISRNTNVRICCYFQSWKYWTGIQEELKKEFTFNTEIDTTAKNFIDQHRNMNQTSDLNVSNIILVGIHIRRTDMAKASENRRGYLTAPKEYFQNAMQYFRNKHRYVRFIVCTDDIKWAKNNIQAPNVTFSIGHGSGVDLAILSHCNHTIMSTGTFSWWAAWLANGEVIYWAGWPKPNTEIGRTVEPSDYFLPHWKAMI</sequence>
<reference evidence="2" key="1">
    <citation type="submission" date="2022-03" db="EMBL/GenBank/DDBJ databases">
        <authorList>
            <person name="Martin C."/>
        </authorList>
    </citation>
    <scope>NUCLEOTIDE SEQUENCE</scope>
</reference>
<gene>
    <name evidence="2" type="ORF">OFUS_LOCUS10343</name>
</gene>
<evidence type="ECO:0000313" key="3">
    <source>
        <dbReference type="Proteomes" id="UP000749559"/>
    </source>
</evidence>
<proteinExistence type="inferred from homology"/>
<dbReference type="EMBL" id="CAIIXF020000005">
    <property type="protein sequence ID" value="CAH1784091.1"/>
    <property type="molecule type" value="Genomic_DNA"/>
</dbReference>
<dbReference type="GO" id="GO:0008107">
    <property type="term" value="F:galactoside 2-alpha-L-fucosyltransferase activity"/>
    <property type="evidence" value="ECO:0007669"/>
    <property type="project" value="InterPro"/>
</dbReference>
<feature type="transmembrane region" description="Helical" evidence="1">
    <location>
        <begin position="20"/>
        <end position="42"/>
    </location>
</feature>
<dbReference type="CDD" id="cd11301">
    <property type="entry name" value="Fut1_Fut2_like"/>
    <property type="match status" value="1"/>
</dbReference>
<keyword evidence="1" id="KW-1133">Transmembrane helix</keyword>
<evidence type="ECO:0000256" key="1">
    <source>
        <dbReference type="RuleBase" id="RU363129"/>
    </source>
</evidence>
<keyword evidence="1" id="KW-0472">Membrane</keyword>
<keyword evidence="1" id="KW-0325">Glycoprotein</keyword>
<keyword evidence="1" id="KW-0808">Transferase</keyword>
<dbReference type="EC" id="2.4.1.-" evidence="1"/>
<dbReference type="AlphaFoldDB" id="A0A8J1T6W3"/>
<organism evidence="2 3">
    <name type="scientific">Owenia fusiformis</name>
    <name type="common">Polychaete worm</name>
    <dbReference type="NCBI Taxonomy" id="6347"/>
    <lineage>
        <taxon>Eukaryota</taxon>
        <taxon>Metazoa</taxon>
        <taxon>Spiralia</taxon>
        <taxon>Lophotrochozoa</taxon>
        <taxon>Annelida</taxon>
        <taxon>Polychaeta</taxon>
        <taxon>Sedentaria</taxon>
        <taxon>Canalipalpata</taxon>
        <taxon>Sabellida</taxon>
        <taxon>Oweniida</taxon>
        <taxon>Oweniidae</taxon>
        <taxon>Owenia</taxon>
    </lineage>
</organism>
<comment type="similarity">
    <text evidence="1">Belongs to the glycosyltransferase 11 family.</text>
</comment>
<accession>A0A8J1T6W3</accession>
<comment type="subcellular location">
    <subcellularLocation>
        <location evidence="1">Golgi apparatus</location>
        <location evidence="1">Golgi stack membrane</location>
        <topology evidence="1">Single-pass type II membrane protein</topology>
    </subcellularLocation>
</comment>
<dbReference type="Proteomes" id="UP000749559">
    <property type="component" value="Unassembled WGS sequence"/>
</dbReference>
<dbReference type="GO" id="GO:0005975">
    <property type="term" value="P:carbohydrate metabolic process"/>
    <property type="evidence" value="ECO:0007669"/>
    <property type="project" value="InterPro"/>
</dbReference>
<comment type="caution">
    <text evidence="2">The sequence shown here is derived from an EMBL/GenBank/DDBJ whole genome shotgun (WGS) entry which is preliminary data.</text>
</comment>
<keyword evidence="1" id="KW-0735">Signal-anchor</keyword>